<gene>
    <name evidence="2" type="ORF">ACKQTC_03895</name>
</gene>
<dbReference type="Proteomes" id="UP001631949">
    <property type="component" value="Unassembled WGS sequence"/>
</dbReference>
<evidence type="ECO:0000313" key="2">
    <source>
        <dbReference type="EMBL" id="MFM9413504.1"/>
    </source>
</evidence>
<accession>A0ABW9H0A6</accession>
<feature type="transmembrane region" description="Helical" evidence="1">
    <location>
        <begin position="7"/>
        <end position="27"/>
    </location>
</feature>
<reference evidence="2 3" key="1">
    <citation type="journal article" date="2016" name="Int. J. Syst. Evol. Microbiol.">
        <title>Peptococcus simiae sp. nov., isolated from rhesus macaque faeces and emended description of the genus Peptococcus.</title>
        <authorList>
            <person name="Shkoporov A.N."/>
            <person name="Efimov B.A."/>
            <person name="Kondova I."/>
            <person name="Ouwerling B."/>
            <person name="Chaplin A.V."/>
            <person name="Shcherbakova V.A."/>
            <person name="Langermans J.A.M."/>
        </authorList>
    </citation>
    <scope>NUCLEOTIDE SEQUENCE [LARGE SCALE GENOMIC DNA]</scope>
    <source>
        <strain evidence="2 3">M108</strain>
    </source>
</reference>
<keyword evidence="1" id="KW-1133">Transmembrane helix</keyword>
<dbReference type="RefSeq" id="WP_408977123.1">
    <property type="nucleotide sequence ID" value="NZ_JBJUVG010000004.1"/>
</dbReference>
<comment type="caution">
    <text evidence="2">The sequence shown here is derived from an EMBL/GenBank/DDBJ whole genome shotgun (WGS) entry which is preliminary data.</text>
</comment>
<protein>
    <submittedName>
        <fullName evidence="2">Uncharacterized protein</fullName>
    </submittedName>
</protein>
<feature type="transmembrane region" description="Helical" evidence="1">
    <location>
        <begin position="108"/>
        <end position="129"/>
    </location>
</feature>
<name>A0ABW9H0A6_9FIRM</name>
<evidence type="ECO:0000313" key="3">
    <source>
        <dbReference type="Proteomes" id="UP001631949"/>
    </source>
</evidence>
<keyword evidence="1" id="KW-0812">Transmembrane</keyword>
<organism evidence="2 3">
    <name type="scientific">Peptococcus simiae</name>
    <dbReference type="NCBI Taxonomy" id="1643805"/>
    <lineage>
        <taxon>Bacteria</taxon>
        <taxon>Bacillati</taxon>
        <taxon>Bacillota</taxon>
        <taxon>Clostridia</taxon>
        <taxon>Eubacteriales</taxon>
        <taxon>Peptococcaceae</taxon>
        <taxon>Peptococcus</taxon>
    </lineage>
</organism>
<keyword evidence="1" id="KW-0472">Membrane</keyword>
<proteinExistence type="predicted"/>
<feature type="transmembrane region" description="Helical" evidence="1">
    <location>
        <begin position="47"/>
        <end position="68"/>
    </location>
</feature>
<evidence type="ECO:0000256" key="1">
    <source>
        <dbReference type="SAM" id="Phobius"/>
    </source>
</evidence>
<keyword evidence="3" id="KW-1185">Reference proteome</keyword>
<sequence length="142" mass="15495">MKQKYLGLLGAIIMGLGLAALLMVIYLRNRPLLMIQFNEAVGPVAVGVPGFLLFVSTICLPLGLALVYRALGTRGQRTYLLALLLADVFFLGLSMTVFFLPLGQGLVSWFYTGGFILWTALQVPAGLFLTRDRPARSGEEKT</sequence>
<feature type="transmembrane region" description="Helical" evidence="1">
    <location>
        <begin position="80"/>
        <end position="102"/>
    </location>
</feature>
<dbReference type="EMBL" id="JBJUVG010000004">
    <property type="protein sequence ID" value="MFM9413504.1"/>
    <property type="molecule type" value="Genomic_DNA"/>
</dbReference>